<reference evidence="2" key="1">
    <citation type="submission" date="2023-05" db="EMBL/GenBank/DDBJ databases">
        <title>Nepenthes gracilis genome sequencing.</title>
        <authorList>
            <person name="Fukushima K."/>
        </authorList>
    </citation>
    <scope>NUCLEOTIDE SEQUENCE</scope>
    <source>
        <strain evidence="2">SING2019-196</strain>
    </source>
</reference>
<accession>A0AAD3Y6I3</accession>
<evidence type="ECO:0000313" key="2">
    <source>
        <dbReference type="EMBL" id="GMH29054.1"/>
    </source>
</evidence>
<protein>
    <submittedName>
        <fullName evidence="2">Uncharacterized protein</fullName>
    </submittedName>
</protein>
<keyword evidence="3" id="KW-1185">Reference proteome</keyword>
<organism evidence="2 3">
    <name type="scientific">Nepenthes gracilis</name>
    <name type="common">Slender pitcher plant</name>
    <dbReference type="NCBI Taxonomy" id="150966"/>
    <lineage>
        <taxon>Eukaryota</taxon>
        <taxon>Viridiplantae</taxon>
        <taxon>Streptophyta</taxon>
        <taxon>Embryophyta</taxon>
        <taxon>Tracheophyta</taxon>
        <taxon>Spermatophyta</taxon>
        <taxon>Magnoliopsida</taxon>
        <taxon>eudicotyledons</taxon>
        <taxon>Gunneridae</taxon>
        <taxon>Pentapetalae</taxon>
        <taxon>Caryophyllales</taxon>
        <taxon>Nepenthaceae</taxon>
        <taxon>Nepenthes</taxon>
    </lineage>
</organism>
<feature type="chain" id="PRO_5042085396" evidence="1">
    <location>
        <begin position="20"/>
        <end position="164"/>
    </location>
</feature>
<dbReference type="EMBL" id="BSYO01000035">
    <property type="protein sequence ID" value="GMH29054.1"/>
    <property type="molecule type" value="Genomic_DNA"/>
</dbReference>
<feature type="signal peptide" evidence="1">
    <location>
        <begin position="1"/>
        <end position="19"/>
    </location>
</feature>
<gene>
    <name evidence="2" type="ORF">Nepgr_030897</name>
</gene>
<evidence type="ECO:0000256" key="1">
    <source>
        <dbReference type="SAM" id="SignalP"/>
    </source>
</evidence>
<dbReference type="AlphaFoldDB" id="A0AAD3Y6I3"/>
<proteinExistence type="predicted"/>
<evidence type="ECO:0000313" key="3">
    <source>
        <dbReference type="Proteomes" id="UP001279734"/>
    </source>
</evidence>
<sequence>MLTLVFLQSWLSLPAPWDSRRSCRGSPCSKQRSSALCAACEGEYGQGLSQVGVEAARRDVGTSVRKIVSHSISDEFSWDRRSCCPASKNAHLSGRLDVGTQVVDDLVARLSSAAIILTSYASKSRLWPIELGSCSFNHSLKVARAKPIGFNGPSVSWFYGTDLQ</sequence>
<comment type="caution">
    <text evidence="2">The sequence shown here is derived from an EMBL/GenBank/DDBJ whole genome shotgun (WGS) entry which is preliminary data.</text>
</comment>
<name>A0AAD3Y6I3_NEPGR</name>
<dbReference type="Proteomes" id="UP001279734">
    <property type="component" value="Unassembled WGS sequence"/>
</dbReference>
<keyword evidence="1" id="KW-0732">Signal</keyword>